<evidence type="ECO:0000313" key="4">
    <source>
        <dbReference type="Proteomes" id="UP000806528"/>
    </source>
</evidence>
<evidence type="ECO:0000313" key="3">
    <source>
        <dbReference type="EMBL" id="MBE2999234.1"/>
    </source>
</evidence>
<evidence type="ECO:0008006" key="5">
    <source>
        <dbReference type="Google" id="ProtNLM"/>
    </source>
</evidence>
<dbReference type="PANTHER" id="PTHR32309:SF31">
    <property type="entry name" value="CAPSULAR EXOPOLYSACCHARIDE FAMILY"/>
    <property type="match status" value="1"/>
</dbReference>
<keyword evidence="2" id="KW-1133">Transmembrane helix</keyword>
<keyword evidence="2" id="KW-0472">Membrane</keyword>
<proteinExistence type="predicted"/>
<comment type="caution">
    <text evidence="3">The sequence shown here is derived from an EMBL/GenBank/DDBJ whole genome shotgun (WGS) entry which is preliminary data.</text>
</comment>
<protein>
    <recommendedName>
        <fullName evidence="5">Chain length determinant protein</fullName>
    </recommendedName>
</protein>
<gene>
    <name evidence="3" type="ORF">IDM40_11035</name>
</gene>
<dbReference type="Gene3D" id="3.40.50.300">
    <property type="entry name" value="P-loop containing nucleotide triphosphate hydrolases"/>
    <property type="match status" value="1"/>
</dbReference>
<keyword evidence="2" id="KW-0812">Transmembrane</keyword>
<reference evidence="3 4" key="1">
    <citation type="submission" date="2020-09" db="EMBL/GenBank/DDBJ databases">
        <title>Diversity and distribution of actinomycetes associated with coral in the coast of Hainan.</title>
        <authorList>
            <person name="Li F."/>
        </authorList>
    </citation>
    <scope>NUCLEOTIDE SEQUENCE [LARGE SCALE GENOMIC DNA]</scope>
    <source>
        <strain evidence="3 4">HNM0947</strain>
    </source>
</reference>
<feature type="transmembrane region" description="Helical" evidence="2">
    <location>
        <begin position="26"/>
        <end position="49"/>
    </location>
</feature>
<feature type="region of interest" description="Disordered" evidence="1">
    <location>
        <begin position="530"/>
        <end position="654"/>
    </location>
</feature>
<evidence type="ECO:0000256" key="2">
    <source>
        <dbReference type="SAM" id="Phobius"/>
    </source>
</evidence>
<evidence type="ECO:0000256" key="1">
    <source>
        <dbReference type="SAM" id="MobiDB-lite"/>
    </source>
</evidence>
<dbReference type="SUPFAM" id="SSF52540">
    <property type="entry name" value="P-loop containing nucleoside triphosphate hydrolases"/>
    <property type="match status" value="1"/>
</dbReference>
<dbReference type="Proteomes" id="UP000806528">
    <property type="component" value="Unassembled WGS sequence"/>
</dbReference>
<dbReference type="EMBL" id="JADBGI010000008">
    <property type="protein sequence ID" value="MBE2999234.1"/>
    <property type="molecule type" value="Genomic_DNA"/>
</dbReference>
<dbReference type="InterPro" id="IPR050445">
    <property type="entry name" value="Bact_polysacc_biosynth/exp"/>
</dbReference>
<name>A0ABR9P5W0_9ACTN</name>
<dbReference type="PANTHER" id="PTHR32309">
    <property type="entry name" value="TYROSINE-PROTEIN KINASE"/>
    <property type="match status" value="1"/>
</dbReference>
<sequence>MDTDAPGSAGPAPKDRTALVRRRRTIVLTGLLGGLAVAVAALAALPSAYTATTTVQVRPPGAAEAGGVPDDAPGRDLDIAAEVQLAGSELTAAVVSETRGEDGLSPAELADRVHVEAPSDGDVLEIAYTAPTPEQARDGADGWAEAYLATRAQQTQALLATHLEALRDEQEVLYAQLTQVEGDAARTEALQQEVADLSGVVASLTAMAQTADPGTVVDPADTPGSASAPSPLLWLFGGPAAGLALGLAAAYVRDRLDPRVRDGVQAARLSGSPVLMEMPVPARLDELLCEPFDEHSSGGQRANACAHLLRSRLGVRKGADEEEQPEGAEGAQVVLVTSVTPGRSGPRAAVDLSAALARTGSETLLVCADPSPAPLGLPEGPGLAEALVDGEDPGALTVRPDSVPRLRVLRHGRPGTSAPVQATVVHDLLELLRPDADHTVLTSTAGTGRADVEALMGVADALVPVVELGRSRREDLASLVRAAELSGTAVPGVVVLVHADAPEVPVPPPASVPASEAAPAGAVPACRVAEHDRAKHDPSGGGPTGSEGLTGAAGAPGTRTDVGREAVDASRVRADGTLRQAETPAGTDAGPGETAGGSPVDARAEARAMGDSDAVALGGTGTGARSEPDGGMAGVPDNTSDAGPGSDAATGAGR</sequence>
<dbReference type="InterPro" id="IPR027417">
    <property type="entry name" value="P-loop_NTPase"/>
</dbReference>
<dbReference type="RefSeq" id="WP_193121862.1">
    <property type="nucleotide sequence ID" value="NZ_JADBGI010000008.1"/>
</dbReference>
<accession>A0ABR9P5W0</accession>
<organism evidence="3 4">
    <name type="scientific">Nocardiopsis coralli</name>
    <dbReference type="NCBI Taxonomy" id="2772213"/>
    <lineage>
        <taxon>Bacteria</taxon>
        <taxon>Bacillati</taxon>
        <taxon>Actinomycetota</taxon>
        <taxon>Actinomycetes</taxon>
        <taxon>Streptosporangiales</taxon>
        <taxon>Nocardiopsidaceae</taxon>
        <taxon>Nocardiopsis</taxon>
    </lineage>
</organism>
<feature type="compositionally biased region" description="Basic and acidic residues" evidence="1">
    <location>
        <begin position="561"/>
        <end position="576"/>
    </location>
</feature>
<keyword evidence="4" id="KW-1185">Reference proteome</keyword>